<feature type="region of interest" description="Disordered" evidence="1">
    <location>
        <begin position="637"/>
        <end position="687"/>
    </location>
</feature>
<dbReference type="Proteomes" id="UP001165342">
    <property type="component" value="Unassembled WGS sequence"/>
</dbReference>
<accession>A0ABT0S2K6</accession>
<comment type="caution">
    <text evidence="2">The sequence shown here is derived from an EMBL/GenBank/DDBJ whole genome shotgun (WGS) entry which is preliminary data.</text>
</comment>
<organism evidence="2 3">
    <name type="scientific">Sphingomonas hankyongi</name>
    <dbReference type="NCBI Taxonomy" id="2908209"/>
    <lineage>
        <taxon>Bacteria</taxon>
        <taxon>Pseudomonadati</taxon>
        <taxon>Pseudomonadota</taxon>
        <taxon>Alphaproteobacteria</taxon>
        <taxon>Sphingomonadales</taxon>
        <taxon>Sphingomonadaceae</taxon>
        <taxon>Sphingomonas</taxon>
    </lineage>
</organism>
<name>A0ABT0S2K6_9SPHN</name>
<reference evidence="2" key="1">
    <citation type="submission" date="2022-05" db="EMBL/GenBank/DDBJ databases">
        <authorList>
            <person name="Jo J.-H."/>
            <person name="Im W.-T."/>
        </authorList>
    </citation>
    <scope>NUCLEOTIDE SEQUENCE</scope>
    <source>
        <strain evidence="2">SE220</strain>
    </source>
</reference>
<keyword evidence="3" id="KW-1185">Reference proteome</keyword>
<sequence length="834" mass="84235">VNNTTSLTTPTVHEDALNNANAIGNNEAGKTVNASITVAQLQSLVTPGADSPVTISLNSAIDGVNTGLTQNGVNIVWDYVDATHARGLVGNDPSKVAFTVTFDGPNSEYDFTLLDNIDHDNDANLATGEGESFVETLSLDNVFKATDTDGDSVIISGGVAINIENDAPVNFSPVDLIDTDDSTVTTQDNALVNDGTANVTRLINDANNDGTGENFIGADGFGSLLFTATGHTNGEALKDANGVALTSHGDAILVTGFGTNTLTAYVESGTTPGFQLLEDSVVFTASLNAGTGFGSTSTYTIHFNDTIDDGSGITISDFSTAPAGQNDWIGLDSDGNDINDDNNDSPDLLLTPTNAGGSVNTSATDIGNSNQWIDNGEGIRIDFVQDVRYGSGDEKDVAGYTFDGHYAVHGTSFSVMQTQGGGNAAIRIAAYNDPDTGTLTDLTGSIVAIDQSSIVVTGDTTYTIVAMGDGTFVITGLNAGANVSFDTVGGADYDAIAITSADGVLNPATPSPSDTFSGAPFAIGNFGYFTELAGNNIDLALGVTATDADGDKSTGTIDLTLVPDGSSSFSSLSTLSANDNLRTAGTNTMIMSAALAAAGMESAAAASPSDDGGKVSGHDNVSHFEAKGGAVHDLHVEQNSSTRESLGLLGPQQQSDDPKSSGDNRGSHSADQQSDHSVSDAHGAGPAAVSALAQGEDAPAANDAGSQSVFTTQAIVMPGAELLAAGGKGEGHGKGVDGNAVSVDGNAQHNEVVGKVLADALSGGGHHGPDIDALVNAVSEHGGHHAGKGLEALASHGAGSVPIGDMAIFAGFTGHGMHAMDPMTMHQDAAPSNG</sequence>
<evidence type="ECO:0008006" key="4">
    <source>
        <dbReference type="Google" id="ProtNLM"/>
    </source>
</evidence>
<dbReference type="RefSeq" id="WP_249831558.1">
    <property type="nucleotide sequence ID" value="NZ_JAMGBE010000002.1"/>
</dbReference>
<evidence type="ECO:0000313" key="3">
    <source>
        <dbReference type="Proteomes" id="UP001165342"/>
    </source>
</evidence>
<feature type="non-terminal residue" evidence="2">
    <location>
        <position position="1"/>
    </location>
</feature>
<evidence type="ECO:0000313" key="2">
    <source>
        <dbReference type="EMBL" id="MCL6730102.1"/>
    </source>
</evidence>
<feature type="compositionally biased region" description="Basic and acidic residues" evidence="1">
    <location>
        <begin position="656"/>
        <end position="679"/>
    </location>
</feature>
<evidence type="ECO:0000256" key="1">
    <source>
        <dbReference type="SAM" id="MobiDB-lite"/>
    </source>
</evidence>
<gene>
    <name evidence="2" type="ORF">LZ538_08565</name>
</gene>
<protein>
    <recommendedName>
        <fullName evidence="4">DUF5801 domain-containing protein</fullName>
    </recommendedName>
</protein>
<dbReference type="EMBL" id="JAMGBE010000002">
    <property type="protein sequence ID" value="MCL6730102.1"/>
    <property type="molecule type" value="Genomic_DNA"/>
</dbReference>
<proteinExistence type="predicted"/>